<proteinExistence type="predicted"/>
<dbReference type="InParanoid" id="L8FMM1"/>
<feature type="domain" description="Nephrocystin 3-like N-terminal" evidence="2">
    <location>
        <begin position="116"/>
        <end position="171"/>
    </location>
</feature>
<dbReference type="STRING" id="658429.L8FMM1"/>
<evidence type="ECO:0000259" key="2">
    <source>
        <dbReference type="Pfam" id="PF24883"/>
    </source>
</evidence>
<reference evidence="4" key="1">
    <citation type="submission" date="2010-09" db="EMBL/GenBank/DDBJ databases">
        <title>The genome sequence of Geomyces destructans 20631-21.</title>
        <authorList>
            <consortium name="The Broad Institute Genome Sequencing Platform"/>
            <person name="Cuomo C.A."/>
            <person name="Blehert D.S."/>
            <person name="Lorch J.M."/>
            <person name="Young S.K."/>
            <person name="Zeng Q."/>
            <person name="Gargeya S."/>
            <person name="Fitzgerald M."/>
            <person name="Haas B."/>
            <person name="Abouelleil A."/>
            <person name="Alvarado L."/>
            <person name="Arachchi H.M."/>
            <person name="Berlin A."/>
            <person name="Brown A."/>
            <person name="Chapman S.B."/>
            <person name="Chen Z."/>
            <person name="Dunbar C."/>
            <person name="Freedman E."/>
            <person name="Gearin G."/>
            <person name="Gellesch M."/>
            <person name="Goldberg J."/>
            <person name="Griggs A."/>
            <person name="Gujja S."/>
            <person name="Heiman D."/>
            <person name="Howarth C."/>
            <person name="Larson L."/>
            <person name="Lui A."/>
            <person name="MacDonald P.J.P."/>
            <person name="Montmayeur A."/>
            <person name="Murphy C."/>
            <person name="Neiman D."/>
            <person name="Pearson M."/>
            <person name="Priest M."/>
            <person name="Roberts A."/>
            <person name="Saif S."/>
            <person name="Shea T."/>
            <person name="Shenoy N."/>
            <person name="Sisk P."/>
            <person name="Stolte C."/>
            <person name="Sykes S."/>
            <person name="Wortman J."/>
            <person name="Nusbaum C."/>
            <person name="Birren B."/>
        </authorList>
    </citation>
    <scope>NUCLEOTIDE SEQUENCE [LARGE SCALE GENOMIC DNA]</scope>
    <source>
        <strain evidence="4">ATCC MYA-4855 / 20631-21</strain>
    </source>
</reference>
<evidence type="ECO:0000256" key="1">
    <source>
        <dbReference type="ARBA" id="ARBA00022737"/>
    </source>
</evidence>
<sequence length="225" mass="24857">MREIVTSPMAGLARNSGTQINTPVNLHRSIENYLSMILTLRLGLNRVQNQIPTVANTSSQHLSNVIESPISFGDANSGLQAGIINGSVHTDFHHHVAPEDPLRLLPFATHVDLLQEIYDWADGKDERCIFWLNGLAGTGKSTISRTVARRYNEQKRLGASFFFSKGDGDVRASFSQVSPCSIMLPLLLIFVVTTHEFTNQSSHKANDDLPQMVDGRAMMEELVAL</sequence>
<keyword evidence="4" id="KW-1185">Reference proteome</keyword>
<keyword evidence="1" id="KW-0677">Repeat</keyword>
<dbReference type="SUPFAM" id="SSF52540">
    <property type="entry name" value="P-loop containing nucleoside triphosphate hydrolases"/>
    <property type="match status" value="1"/>
</dbReference>
<dbReference type="Pfam" id="PF24883">
    <property type="entry name" value="NPHP3_N"/>
    <property type="match status" value="1"/>
</dbReference>
<organism evidence="3 4">
    <name type="scientific">Pseudogymnoascus destructans (strain ATCC MYA-4855 / 20631-21)</name>
    <name type="common">Bat white-nose syndrome fungus</name>
    <name type="synonym">Geomyces destructans</name>
    <dbReference type="NCBI Taxonomy" id="658429"/>
    <lineage>
        <taxon>Eukaryota</taxon>
        <taxon>Fungi</taxon>
        <taxon>Dikarya</taxon>
        <taxon>Ascomycota</taxon>
        <taxon>Pezizomycotina</taxon>
        <taxon>Leotiomycetes</taxon>
        <taxon>Thelebolales</taxon>
        <taxon>Thelebolaceae</taxon>
        <taxon>Pseudogymnoascus</taxon>
    </lineage>
</organism>
<accession>L8FMM1</accession>
<dbReference type="AlphaFoldDB" id="L8FMM1"/>
<evidence type="ECO:0000313" key="3">
    <source>
        <dbReference type="EMBL" id="ELR01794.1"/>
    </source>
</evidence>
<dbReference type="Gene3D" id="3.40.50.300">
    <property type="entry name" value="P-loop containing nucleotide triphosphate hydrolases"/>
    <property type="match status" value="1"/>
</dbReference>
<dbReference type="InterPro" id="IPR027417">
    <property type="entry name" value="P-loop_NTPase"/>
</dbReference>
<dbReference type="VEuPathDB" id="FungiDB:GMDG_00894"/>
<dbReference type="EMBL" id="GL573178">
    <property type="protein sequence ID" value="ELR01794.1"/>
    <property type="molecule type" value="Genomic_DNA"/>
</dbReference>
<protein>
    <recommendedName>
        <fullName evidence="2">Nephrocystin 3-like N-terminal domain-containing protein</fullName>
    </recommendedName>
</protein>
<dbReference type="InterPro" id="IPR056884">
    <property type="entry name" value="NPHP3-like_N"/>
</dbReference>
<dbReference type="Proteomes" id="UP000011064">
    <property type="component" value="Unassembled WGS sequence"/>
</dbReference>
<name>L8FMM1_PSED2</name>
<evidence type="ECO:0000313" key="4">
    <source>
        <dbReference type="Proteomes" id="UP000011064"/>
    </source>
</evidence>
<dbReference type="HOGENOM" id="CLU_1230368_0_0_1"/>
<gene>
    <name evidence="3" type="ORF">GMDG_00894</name>
</gene>